<dbReference type="VEuPathDB" id="FungiDB:BD410DRAFT_388712"/>
<dbReference type="AlphaFoldDB" id="A0A4Y7PXY8"/>
<dbReference type="Proteomes" id="UP000294933">
    <property type="component" value="Unassembled WGS sequence"/>
</dbReference>
<sequence>MRSVIELIHADSCVSAEDLLVTCDVIIPSQHQPPQLEGTLSKFNFADSTWPIIYFATMFGETFPSHDSPTPSKELTDLFALNNTYTEGVETKMEKTVKAEEESVKLEEESVKVEEESVKVEEESVKAEEERVKVEESVKSEYDDDEEEETDNSEDEEQSEYVPDHDEEAYSDDEKLMKEKMLRGDYEVIRQFST</sequence>
<gene>
    <name evidence="2" type="ORF">BD410DRAFT_388712</name>
</gene>
<protein>
    <submittedName>
        <fullName evidence="2">Uncharacterized protein</fullName>
    </submittedName>
</protein>
<evidence type="ECO:0000256" key="1">
    <source>
        <dbReference type="SAM" id="MobiDB-lite"/>
    </source>
</evidence>
<keyword evidence="3" id="KW-1185">Reference proteome</keyword>
<dbReference type="EMBL" id="ML170191">
    <property type="protein sequence ID" value="TDL20015.1"/>
    <property type="molecule type" value="Genomic_DNA"/>
</dbReference>
<feature type="compositionally biased region" description="Acidic residues" evidence="1">
    <location>
        <begin position="142"/>
        <end position="171"/>
    </location>
</feature>
<evidence type="ECO:0000313" key="2">
    <source>
        <dbReference type="EMBL" id="TDL20015.1"/>
    </source>
</evidence>
<name>A0A4Y7PXY8_9AGAM</name>
<accession>A0A4Y7PXY8</accession>
<reference evidence="2 3" key="1">
    <citation type="submission" date="2018-06" db="EMBL/GenBank/DDBJ databases">
        <title>A transcriptomic atlas of mushroom development highlights an independent origin of complex multicellularity.</title>
        <authorList>
            <consortium name="DOE Joint Genome Institute"/>
            <person name="Krizsan K."/>
            <person name="Almasi E."/>
            <person name="Merenyi Z."/>
            <person name="Sahu N."/>
            <person name="Viragh M."/>
            <person name="Koszo T."/>
            <person name="Mondo S."/>
            <person name="Kiss B."/>
            <person name="Balint B."/>
            <person name="Kues U."/>
            <person name="Barry K."/>
            <person name="Hegedus J.C."/>
            <person name="Henrissat B."/>
            <person name="Johnson J."/>
            <person name="Lipzen A."/>
            <person name="Ohm R."/>
            <person name="Nagy I."/>
            <person name="Pangilinan J."/>
            <person name="Yan J."/>
            <person name="Xiong Y."/>
            <person name="Grigoriev I.V."/>
            <person name="Hibbett D.S."/>
            <person name="Nagy L.G."/>
        </authorList>
    </citation>
    <scope>NUCLEOTIDE SEQUENCE [LARGE SCALE GENOMIC DNA]</scope>
    <source>
        <strain evidence="2 3">SZMC22713</strain>
    </source>
</reference>
<organism evidence="2 3">
    <name type="scientific">Rickenella mellea</name>
    <dbReference type="NCBI Taxonomy" id="50990"/>
    <lineage>
        <taxon>Eukaryota</taxon>
        <taxon>Fungi</taxon>
        <taxon>Dikarya</taxon>
        <taxon>Basidiomycota</taxon>
        <taxon>Agaricomycotina</taxon>
        <taxon>Agaricomycetes</taxon>
        <taxon>Hymenochaetales</taxon>
        <taxon>Rickenellaceae</taxon>
        <taxon>Rickenella</taxon>
    </lineage>
</organism>
<feature type="region of interest" description="Disordered" evidence="1">
    <location>
        <begin position="92"/>
        <end position="176"/>
    </location>
</feature>
<feature type="compositionally biased region" description="Basic and acidic residues" evidence="1">
    <location>
        <begin position="92"/>
        <end position="141"/>
    </location>
</feature>
<proteinExistence type="predicted"/>
<evidence type="ECO:0000313" key="3">
    <source>
        <dbReference type="Proteomes" id="UP000294933"/>
    </source>
</evidence>